<dbReference type="CDD" id="cd06170">
    <property type="entry name" value="LuxR_C_like"/>
    <property type="match status" value="1"/>
</dbReference>
<dbReference type="SUPFAM" id="SSF52172">
    <property type="entry name" value="CheY-like"/>
    <property type="match status" value="1"/>
</dbReference>
<dbReference type="PROSITE" id="PS50110">
    <property type="entry name" value="RESPONSE_REGULATORY"/>
    <property type="match status" value="1"/>
</dbReference>
<keyword evidence="9" id="KW-1185">Reference proteome</keyword>
<keyword evidence="4" id="KW-0804">Transcription</keyword>
<dbReference type="InterPro" id="IPR039420">
    <property type="entry name" value="WalR-like"/>
</dbReference>
<dbReference type="PROSITE" id="PS00622">
    <property type="entry name" value="HTH_LUXR_1"/>
    <property type="match status" value="1"/>
</dbReference>
<dbReference type="Proteomes" id="UP000183410">
    <property type="component" value="Unassembled WGS sequence"/>
</dbReference>
<evidence type="ECO:0000313" key="9">
    <source>
        <dbReference type="Proteomes" id="UP000183410"/>
    </source>
</evidence>
<dbReference type="InterPro" id="IPR058245">
    <property type="entry name" value="NreC/VraR/RcsB-like_REC"/>
</dbReference>
<evidence type="ECO:0000259" key="7">
    <source>
        <dbReference type="PROSITE" id="PS50110"/>
    </source>
</evidence>
<evidence type="ECO:0000259" key="6">
    <source>
        <dbReference type="PROSITE" id="PS50043"/>
    </source>
</evidence>
<dbReference type="Gene3D" id="3.40.50.2300">
    <property type="match status" value="1"/>
</dbReference>
<feature type="domain" description="HTH luxR-type" evidence="6">
    <location>
        <begin position="170"/>
        <end position="235"/>
    </location>
</feature>
<evidence type="ECO:0000256" key="3">
    <source>
        <dbReference type="ARBA" id="ARBA00023125"/>
    </source>
</evidence>
<dbReference type="SMART" id="SM00448">
    <property type="entry name" value="REC"/>
    <property type="match status" value="1"/>
</dbReference>
<feature type="domain" description="Response regulatory" evidence="7">
    <location>
        <begin position="4"/>
        <end position="120"/>
    </location>
</feature>
<evidence type="ECO:0000256" key="5">
    <source>
        <dbReference type="PROSITE-ProRule" id="PRU00169"/>
    </source>
</evidence>
<dbReference type="PRINTS" id="PR00038">
    <property type="entry name" value="HTHLUXR"/>
</dbReference>
<dbReference type="Pfam" id="PF00072">
    <property type="entry name" value="Response_reg"/>
    <property type="match status" value="1"/>
</dbReference>
<dbReference type="GO" id="GO:0006355">
    <property type="term" value="P:regulation of DNA-templated transcription"/>
    <property type="evidence" value="ECO:0007669"/>
    <property type="project" value="InterPro"/>
</dbReference>
<dbReference type="AlphaFoldDB" id="A0A1I2J3Y0"/>
<evidence type="ECO:0000313" key="8">
    <source>
        <dbReference type="EMBL" id="SFF48710.1"/>
    </source>
</evidence>
<evidence type="ECO:0000256" key="4">
    <source>
        <dbReference type="ARBA" id="ARBA00023163"/>
    </source>
</evidence>
<dbReference type="RefSeq" id="WP_046234818.1">
    <property type="nucleotide sequence ID" value="NZ_FONN01000052.1"/>
</dbReference>
<keyword evidence="2" id="KW-0805">Transcription regulation</keyword>
<dbReference type="SMART" id="SM00421">
    <property type="entry name" value="HTH_LUXR"/>
    <property type="match status" value="1"/>
</dbReference>
<feature type="modified residue" description="4-aspartylphosphate" evidence="5">
    <location>
        <position position="55"/>
    </location>
</feature>
<keyword evidence="1 5" id="KW-0597">Phosphoprotein</keyword>
<dbReference type="PANTHER" id="PTHR43214">
    <property type="entry name" value="TWO-COMPONENT RESPONSE REGULATOR"/>
    <property type="match status" value="1"/>
</dbReference>
<keyword evidence="3" id="KW-0238">DNA-binding</keyword>
<dbReference type="Pfam" id="PF00196">
    <property type="entry name" value="GerE"/>
    <property type="match status" value="1"/>
</dbReference>
<dbReference type="OrthoDB" id="9780153at2"/>
<evidence type="ECO:0000256" key="1">
    <source>
        <dbReference type="ARBA" id="ARBA00022553"/>
    </source>
</evidence>
<dbReference type="InterPro" id="IPR011006">
    <property type="entry name" value="CheY-like_superfamily"/>
</dbReference>
<dbReference type="PANTHER" id="PTHR43214:SF43">
    <property type="entry name" value="TWO-COMPONENT RESPONSE REGULATOR"/>
    <property type="match status" value="1"/>
</dbReference>
<name>A0A1I2J3Y0_9BACL</name>
<protein>
    <submittedName>
        <fullName evidence="8">Two component transcriptional regulator, LuxR family</fullName>
    </submittedName>
</protein>
<evidence type="ECO:0000256" key="2">
    <source>
        <dbReference type="ARBA" id="ARBA00023015"/>
    </source>
</evidence>
<accession>A0A1I2J3Y0</accession>
<organism evidence="8 9">
    <name type="scientific">Paenibacillus algorifonticola</name>
    <dbReference type="NCBI Taxonomy" id="684063"/>
    <lineage>
        <taxon>Bacteria</taxon>
        <taxon>Bacillati</taxon>
        <taxon>Bacillota</taxon>
        <taxon>Bacilli</taxon>
        <taxon>Bacillales</taxon>
        <taxon>Paenibacillaceae</taxon>
        <taxon>Paenibacillus</taxon>
    </lineage>
</organism>
<sequence>MKIKLLLVDDHQIVLKGIAFFLNLQPDFEIVGEAANGKEAVEKAAKLQPDIILMDLQMPVMDGIEASRIIAEQHPAIKVLVLTSFADRSHIVPALQTGAIGYMLKDVAPDQLAEAIRSAYKGNIQLHPDISSVLIGGGAPATRFERTEDRLLHSPPQLQSEPDLLRTKSDQLAFASLTPREMEVLRQLMKGKSNKEIARALVVAEKTVKTHVSSILSKLDVTDRTQAALRGIHYLGPESYD</sequence>
<dbReference type="GO" id="GO:0003677">
    <property type="term" value="F:DNA binding"/>
    <property type="evidence" value="ECO:0007669"/>
    <property type="project" value="UniProtKB-KW"/>
</dbReference>
<dbReference type="InterPro" id="IPR001789">
    <property type="entry name" value="Sig_transdc_resp-reg_receiver"/>
</dbReference>
<dbReference type="InterPro" id="IPR016032">
    <property type="entry name" value="Sig_transdc_resp-reg_C-effctor"/>
</dbReference>
<reference evidence="9" key="1">
    <citation type="submission" date="2016-10" db="EMBL/GenBank/DDBJ databases">
        <authorList>
            <person name="Varghese N."/>
            <person name="Submissions S."/>
        </authorList>
    </citation>
    <scope>NUCLEOTIDE SEQUENCE [LARGE SCALE GENOMIC DNA]</scope>
    <source>
        <strain evidence="9">CGMCC 1.10223</strain>
    </source>
</reference>
<proteinExistence type="predicted"/>
<dbReference type="CDD" id="cd17535">
    <property type="entry name" value="REC_NarL-like"/>
    <property type="match status" value="1"/>
</dbReference>
<gene>
    <name evidence="8" type="ORF">SAMN04487969_15210</name>
</gene>
<dbReference type="GO" id="GO:0000160">
    <property type="term" value="P:phosphorelay signal transduction system"/>
    <property type="evidence" value="ECO:0007669"/>
    <property type="project" value="InterPro"/>
</dbReference>
<dbReference type="EMBL" id="FONN01000052">
    <property type="protein sequence ID" value="SFF48710.1"/>
    <property type="molecule type" value="Genomic_DNA"/>
</dbReference>
<dbReference type="InterPro" id="IPR000792">
    <property type="entry name" value="Tscrpt_reg_LuxR_C"/>
</dbReference>
<dbReference type="PROSITE" id="PS50043">
    <property type="entry name" value="HTH_LUXR_2"/>
    <property type="match status" value="1"/>
</dbReference>
<dbReference type="SUPFAM" id="SSF46894">
    <property type="entry name" value="C-terminal effector domain of the bipartite response regulators"/>
    <property type="match status" value="1"/>
</dbReference>